<evidence type="ECO:0000256" key="5">
    <source>
        <dbReference type="PIRNR" id="PIRNR005426"/>
    </source>
</evidence>
<dbReference type="Pfam" id="PF00881">
    <property type="entry name" value="Nitroreductase"/>
    <property type="match status" value="1"/>
</dbReference>
<evidence type="ECO:0000313" key="7">
    <source>
        <dbReference type="EMBL" id="BEP28303.1"/>
    </source>
</evidence>
<dbReference type="InterPro" id="IPR000415">
    <property type="entry name" value="Nitroreductase-like"/>
</dbReference>
<dbReference type="PIRSF" id="PIRSF005426">
    <property type="entry name" value="Frp"/>
    <property type="match status" value="1"/>
</dbReference>
<keyword evidence="5" id="KW-0521">NADP</keyword>
<keyword evidence="4 5" id="KW-0560">Oxidoreductase</keyword>
<evidence type="ECO:0000313" key="8">
    <source>
        <dbReference type="Proteomes" id="UP001321786"/>
    </source>
</evidence>
<evidence type="ECO:0000256" key="2">
    <source>
        <dbReference type="ARBA" id="ARBA00022630"/>
    </source>
</evidence>
<dbReference type="RefSeq" id="WP_338536629.1">
    <property type="nucleotide sequence ID" value="NZ_AP028654.1"/>
</dbReference>
<keyword evidence="8" id="KW-1185">Reference proteome</keyword>
<name>A0AAU9E4U2_9FIRM</name>
<dbReference type="InterPro" id="IPR029479">
    <property type="entry name" value="Nitroreductase"/>
</dbReference>
<feature type="domain" description="Nitroreductase" evidence="6">
    <location>
        <begin position="8"/>
        <end position="164"/>
    </location>
</feature>
<dbReference type="CDD" id="cd02146">
    <property type="entry name" value="NfsA-like"/>
    <property type="match status" value="1"/>
</dbReference>
<dbReference type="PANTHER" id="PTHR43425">
    <property type="entry name" value="OXYGEN-INSENSITIVE NADPH NITROREDUCTASE"/>
    <property type="match status" value="1"/>
</dbReference>
<dbReference type="SUPFAM" id="SSF55469">
    <property type="entry name" value="FMN-dependent nitroreductase-like"/>
    <property type="match status" value="1"/>
</dbReference>
<dbReference type="KEGG" id="hprf:HLPR_06340"/>
<dbReference type="GO" id="GO:0016491">
    <property type="term" value="F:oxidoreductase activity"/>
    <property type="evidence" value="ECO:0007669"/>
    <property type="project" value="UniProtKB-UniRule"/>
</dbReference>
<evidence type="ECO:0000256" key="3">
    <source>
        <dbReference type="ARBA" id="ARBA00022643"/>
    </source>
</evidence>
<proteinExistence type="inferred from homology"/>
<dbReference type="AlphaFoldDB" id="A0AAU9E4U2"/>
<evidence type="ECO:0000259" key="6">
    <source>
        <dbReference type="Pfam" id="PF00881"/>
    </source>
</evidence>
<dbReference type="PANTHER" id="PTHR43425:SF2">
    <property type="entry name" value="OXYGEN-INSENSITIVE NADPH NITROREDUCTASE"/>
    <property type="match status" value="1"/>
</dbReference>
<keyword evidence="3 5" id="KW-0288">FMN</keyword>
<dbReference type="InterPro" id="IPR016446">
    <property type="entry name" value="Flavin_OxRdtase_Frp"/>
</dbReference>
<reference evidence="7 8" key="1">
    <citation type="submission" date="2023-08" db="EMBL/GenBank/DDBJ databases">
        <title>Helicovermis profunda gen. nov., sp. nov., a novel mesophilic, fermentative bacterium within the Bacillota from a deep-sea hydrothermal vent chimney.</title>
        <authorList>
            <person name="Miyazaki U."/>
            <person name="Mizutani D."/>
            <person name="Hashimoto Y."/>
            <person name="Tame A."/>
            <person name="Sawayama S."/>
            <person name="Miyazaki J."/>
            <person name="Takai K."/>
            <person name="Nakagawa S."/>
        </authorList>
    </citation>
    <scope>NUCLEOTIDE SEQUENCE [LARGE SCALE GENOMIC DNA]</scope>
    <source>
        <strain evidence="7 8">S502</strain>
    </source>
</reference>
<keyword evidence="2 5" id="KW-0285">Flavoprotein</keyword>
<comment type="similarity">
    <text evidence="1 5">Belongs to the flavin oxidoreductase frp family.</text>
</comment>
<dbReference type="EMBL" id="AP028654">
    <property type="protein sequence ID" value="BEP28303.1"/>
    <property type="molecule type" value="Genomic_DNA"/>
</dbReference>
<dbReference type="Gene3D" id="3.40.109.10">
    <property type="entry name" value="NADH Oxidase"/>
    <property type="match status" value="1"/>
</dbReference>
<sequence length="247" mass="27502">MNNTIKSITNHRSIRSFTNQMIEEDKLSAILESAQAAPSSINGQQMSIIVIKDQTTKDKIAKLAGGQPWISSTPIFLLFLADYYRAKLAADKNDEELVISNNMEGTLVSSIDVGLAMGNSIVAAESLGLGTVCIGGIRMSPDEIIELLELPKYVYPMAGLCIGYPVEENIPDKKPRLPKEAVVHQEKYNSNINSYIDDYDKTISEYMKNRPNTQNIHDWSSSISSTYNKVYFPKVSRTLKEQGLKCE</sequence>
<evidence type="ECO:0000256" key="4">
    <source>
        <dbReference type="ARBA" id="ARBA00023002"/>
    </source>
</evidence>
<accession>A0AAU9E4U2</accession>
<protein>
    <submittedName>
        <fullName evidence="7">Oxygen-insensitive NADPH nitroreductase</fullName>
    </submittedName>
</protein>
<organism evidence="7 8">
    <name type="scientific">Helicovermis profundi</name>
    <dbReference type="NCBI Taxonomy" id="3065157"/>
    <lineage>
        <taxon>Bacteria</taxon>
        <taxon>Bacillati</taxon>
        <taxon>Bacillota</taxon>
        <taxon>Clostridia</taxon>
        <taxon>Helicovermis</taxon>
    </lineage>
</organism>
<gene>
    <name evidence="7" type="primary">nfsA_1</name>
    <name evidence="7" type="ORF">HLPR_06340</name>
</gene>
<evidence type="ECO:0000256" key="1">
    <source>
        <dbReference type="ARBA" id="ARBA00008366"/>
    </source>
</evidence>
<dbReference type="Proteomes" id="UP001321786">
    <property type="component" value="Chromosome"/>
</dbReference>